<dbReference type="InterPro" id="IPR035093">
    <property type="entry name" value="RelE/ParE_toxin_dom_sf"/>
</dbReference>
<comment type="caution">
    <text evidence="1">The sequence shown here is derived from an EMBL/GenBank/DDBJ whole genome shotgun (WGS) entry which is preliminary data.</text>
</comment>
<keyword evidence="2" id="KW-1185">Reference proteome</keyword>
<dbReference type="EMBL" id="RRCM01000001">
    <property type="protein sequence ID" value="RRJ16766.1"/>
    <property type="molecule type" value="Genomic_DNA"/>
</dbReference>
<evidence type="ECO:0000313" key="1">
    <source>
        <dbReference type="EMBL" id="RRJ16766.1"/>
    </source>
</evidence>
<proteinExistence type="predicted"/>
<name>A0A3P3Q6B1_9FIRM</name>
<sequence>MSMRKYKLSFLPLFEADLIEITDYISNRLNNPEAALRLVDDIEIAINSSLETNTIYTNTGEIIGFHN</sequence>
<organism evidence="1 2">
    <name type="scientific">Lachnoanaerobaculum orale</name>
    <dbReference type="NCBI Taxonomy" id="979627"/>
    <lineage>
        <taxon>Bacteria</taxon>
        <taxon>Bacillati</taxon>
        <taxon>Bacillota</taxon>
        <taxon>Clostridia</taxon>
        <taxon>Lachnospirales</taxon>
        <taxon>Lachnospiraceae</taxon>
        <taxon>Lachnoanaerobaculum</taxon>
    </lineage>
</organism>
<reference evidence="1 2" key="1">
    <citation type="submission" date="2018-11" db="EMBL/GenBank/DDBJ databases">
        <title>Genome sequencing of Lachnoanaerobaculum orale DSM 24553T.</title>
        <authorList>
            <person name="Kook J.-K."/>
            <person name="Park S.-N."/>
            <person name="Lim Y.K."/>
        </authorList>
    </citation>
    <scope>NUCLEOTIDE SEQUENCE [LARGE SCALE GENOMIC DNA]</scope>
    <source>
        <strain evidence="1 2">DSM 24553</strain>
    </source>
</reference>
<dbReference type="AlphaFoldDB" id="A0A3P3Q6B1"/>
<dbReference type="Proteomes" id="UP000276982">
    <property type="component" value="Unassembled WGS sequence"/>
</dbReference>
<accession>A0A3P3Q6B1</accession>
<dbReference type="Gene3D" id="3.30.2310.20">
    <property type="entry name" value="RelE-like"/>
    <property type="match status" value="1"/>
</dbReference>
<protein>
    <submittedName>
        <fullName evidence="1">Type II toxin-antitoxin system RelE/ParE family toxin</fullName>
    </submittedName>
</protein>
<evidence type="ECO:0000313" key="2">
    <source>
        <dbReference type="Proteomes" id="UP000276982"/>
    </source>
</evidence>
<gene>
    <name evidence="1" type="ORF">EHW90_07225</name>
</gene>